<evidence type="ECO:0000256" key="5">
    <source>
        <dbReference type="ARBA" id="ARBA00022842"/>
    </source>
</evidence>
<dbReference type="Proteomes" id="UP000220251">
    <property type="component" value="Unassembled WGS sequence"/>
</dbReference>
<dbReference type="NCBIfam" id="NF045485">
    <property type="entry name" value="FPPsyn"/>
    <property type="match status" value="1"/>
</dbReference>
<comment type="cofactor">
    <cofactor evidence="1">
        <name>Mg(2+)</name>
        <dbReference type="ChEBI" id="CHEBI:18420"/>
    </cofactor>
</comment>
<evidence type="ECO:0000256" key="7">
    <source>
        <dbReference type="RuleBase" id="RU004466"/>
    </source>
</evidence>
<evidence type="ECO:0000256" key="6">
    <source>
        <dbReference type="ARBA" id="ARBA00023229"/>
    </source>
</evidence>
<evidence type="ECO:0000256" key="1">
    <source>
        <dbReference type="ARBA" id="ARBA00001946"/>
    </source>
</evidence>
<dbReference type="GO" id="GO:0016114">
    <property type="term" value="P:terpenoid biosynthetic process"/>
    <property type="evidence" value="ECO:0007669"/>
    <property type="project" value="UniProtKB-ARBA"/>
</dbReference>
<comment type="similarity">
    <text evidence="2 7">Belongs to the FPP/GGPP synthase family.</text>
</comment>
<keyword evidence="4" id="KW-0479">Metal-binding</keyword>
<evidence type="ECO:0000256" key="2">
    <source>
        <dbReference type="ARBA" id="ARBA00006706"/>
    </source>
</evidence>
<dbReference type="GO" id="GO:0005737">
    <property type="term" value="C:cytoplasm"/>
    <property type="evidence" value="ECO:0007669"/>
    <property type="project" value="UniProtKB-ARBA"/>
</dbReference>
<dbReference type="Gene3D" id="1.10.600.10">
    <property type="entry name" value="Farnesyl Diphosphate Synthase"/>
    <property type="match status" value="1"/>
</dbReference>
<evidence type="ECO:0000256" key="3">
    <source>
        <dbReference type="ARBA" id="ARBA00022679"/>
    </source>
</evidence>
<proteinExistence type="inferred from homology"/>
<evidence type="ECO:0000313" key="8">
    <source>
        <dbReference type="EMBL" id="CRX38084.1"/>
    </source>
</evidence>
<dbReference type="GO" id="GO:0004337">
    <property type="term" value="F:(2E,6E)-farnesyl diphosphate synthase activity"/>
    <property type="evidence" value="ECO:0007669"/>
    <property type="project" value="UniProtKB-EC"/>
</dbReference>
<dbReference type="SUPFAM" id="SSF48576">
    <property type="entry name" value="Terpenoid synthases"/>
    <property type="match status" value="1"/>
</dbReference>
<dbReference type="SFLD" id="SFLDG01017">
    <property type="entry name" value="Polyprenyl_Transferase_Like"/>
    <property type="match status" value="1"/>
</dbReference>
<keyword evidence="6" id="KW-0414">Isoprene biosynthesis</keyword>
<dbReference type="PANTHER" id="PTHR43281:SF1">
    <property type="entry name" value="FARNESYL DIPHOSPHATE SYNTHASE"/>
    <property type="match status" value="1"/>
</dbReference>
<keyword evidence="9" id="KW-1185">Reference proteome</keyword>
<name>A0A0H5DR31_9BACT</name>
<dbReference type="AlphaFoldDB" id="A0A0H5DR31"/>
<dbReference type="GO" id="GO:0046872">
    <property type="term" value="F:metal ion binding"/>
    <property type="evidence" value="ECO:0007669"/>
    <property type="project" value="UniProtKB-KW"/>
</dbReference>
<evidence type="ECO:0000313" key="9">
    <source>
        <dbReference type="Proteomes" id="UP000220251"/>
    </source>
</evidence>
<dbReference type="EC" id="2.5.1.10" evidence="8"/>
<dbReference type="PROSITE" id="PS00444">
    <property type="entry name" value="POLYPRENYL_SYNTHASE_2"/>
    <property type="match status" value="1"/>
</dbReference>
<dbReference type="InterPro" id="IPR033749">
    <property type="entry name" value="Polyprenyl_synt_CS"/>
</dbReference>
<dbReference type="EMBL" id="CWGJ01000011">
    <property type="protein sequence ID" value="CRX38084.1"/>
    <property type="molecule type" value="Genomic_DNA"/>
</dbReference>
<reference evidence="9" key="1">
    <citation type="submission" date="2015-06" db="EMBL/GenBank/DDBJ databases">
        <authorList>
            <person name="Bertelli C."/>
        </authorList>
    </citation>
    <scope>NUCLEOTIDE SEQUENCE [LARGE SCALE GENOMIC DNA]</scope>
    <source>
        <strain evidence="9">CRIB-30</strain>
    </source>
</reference>
<gene>
    <name evidence="8" type="primary">ispa3</name>
    <name evidence="8" type="ORF">ELAC_0732</name>
</gene>
<protein>
    <submittedName>
        <fullName evidence="8">Farnesyl diphosphate synthase</fullName>
        <ecNumber evidence="8">2.5.1.10</ecNumber>
    </submittedName>
</protein>
<dbReference type="OrthoDB" id="9805316at2"/>
<dbReference type="RefSeq" id="WP_098037937.1">
    <property type="nucleotide sequence ID" value="NZ_CWGJ01000011.1"/>
</dbReference>
<dbReference type="PROSITE" id="PS00723">
    <property type="entry name" value="POLYPRENYL_SYNTHASE_1"/>
    <property type="match status" value="1"/>
</dbReference>
<keyword evidence="3 7" id="KW-0808">Transferase</keyword>
<dbReference type="SFLD" id="SFLDS00005">
    <property type="entry name" value="Isoprenoid_Synthase_Type_I"/>
    <property type="match status" value="1"/>
</dbReference>
<evidence type="ECO:0000256" key="4">
    <source>
        <dbReference type="ARBA" id="ARBA00022723"/>
    </source>
</evidence>
<dbReference type="InterPro" id="IPR000092">
    <property type="entry name" value="Polyprenyl_synt"/>
</dbReference>
<organism evidence="8 9">
    <name type="scientific">Estrella lausannensis</name>
    <dbReference type="NCBI Taxonomy" id="483423"/>
    <lineage>
        <taxon>Bacteria</taxon>
        <taxon>Pseudomonadati</taxon>
        <taxon>Chlamydiota</taxon>
        <taxon>Chlamydiia</taxon>
        <taxon>Parachlamydiales</taxon>
        <taxon>Candidatus Criblamydiaceae</taxon>
        <taxon>Estrella</taxon>
    </lineage>
</organism>
<keyword evidence="5" id="KW-0460">Magnesium</keyword>
<accession>A0A0H5DR31</accession>
<dbReference type="CDD" id="cd00685">
    <property type="entry name" value="Trans_IPPS_HT"/>
    <property type="match status" value="1"/>
</dbReference>
<dbReference type="InterPro" id="IPR053378">
    <property type="entry name" value="Prenyl_diphosphate_synthase"/>
</dbReference>
<dbReference type="InterPro" id="IPR008949">
    <property type="entry name" value="Isoprenoid_synthase_dom_sf"/>
</dbReference>
<dbReference type="FunFam" id="1.10.600.10:FF:000001">
    <property type="entry name" value="Geranylgeranyl diphosphate synthase"/>
    <property type="match status" value="1"/>
</dbReference>
<dbReference type="PANTHER" id="PTHR43281">
    <property type="entry name" value="FARNESYL DIPHOSPHATE SYNTHASE"/>
    <property type="match status" value="1"/>
</dbReference>
<sequence length="298" mass="32864">MMTVSLSFKDFYAARKDAVDFRLRTLVPENSPYHASLFEAARYSLLSSAKRLRPLLALAVAETYGVSHLQAVNAACALELIHTYSLIHDDLPCMDDDDFRRGRPTLHKVFGESTALLAGDYLLTRAFEIIAKDPHLTSDKKVELIQILSERAGGDGMIGGQVMDLEAETAPPALSLLEIIHAKKTGCMILAAVEFGACLAGSPPDERTHLEAYAKEVGIAFQIIDDVLDETGSFEEMGKKPHSDLNNHKTTFATLLGIEEAKVRGALHLERAKAHLDNLPRDTTLLKQFADFAVNRRY</sequence>
<dbReference type="Pfam" id="PF00348">
    <property type="entry name" value="polyprenyl_synt"/>
    <property type="match status" value="1"/>
</dbReference>